<name>A0A1M7RH38_9ACTN</name>
<dbReference type="STRING" id="134849.SAMN05443668_112139"/>
<evidence type="ECO:0000256" key="5">
    <source>
        <dbReference type="ARBA" id="ARBA00023136"/>
    </source>
</evidence>
<feature type="transmembrane region" description="Helical" evidence="7">
    <location>
        <begin position="285"/>
        <end position="303"/>
    </location>
</feature>
<dbReference type="InterPro" id="IPR045062">
    <property type="entry name" value="Cyt_c_biogenesis_CcsA/CcmC"/>
</dbReference>
<evidence type="ECO:0000259" key="8">
    <source>
        <dbReference type="Pfam" id="PF01578"/>
    </source>
</evidence>
<feature type="transmembrane region" description="Helical" evidence="7">
    <location>
        <begin position="253"/>
        <end position="273"/>
    </location>
</feature>
<keyword evidence="4 7" id="KW-1133">Transmembrane helix</keyword>
<dbReference type="Proteomes" id="UP000184440">
    <property type="component" value="Unassembled WGS sequence"/>
</dbReference>
<keyword evidence="10" id="KW-1185">Reference proteome</keyword>
<evidence type="ECO:0000256" key="4">
    <source>
        <dbReference type="ARBA" id="ARBA00022989"/>
    </source>
</evidence>
<evidence type="ECO:0000256" key="6">
    <source>
        <dbReference type="SAM" id="MobiDB-lite"/>
    </source>
</evidence>
<proteinExistence type="predicted"/>
<dbReference type="PANTHER" id="PTHR30071">
    <property type="entry name" value="HEME EXPORTER PROTEIN C"/>
    <property type="match status" value="1"/>
</dbReference>
<dbReference type="AlphaFoldDB" id="A0A1M7RH38"/>
<dbReference type="InterPro" id="IPR017562">
    <property type="entry name" value="Cyt_c_biogenesis_CcsA"/>
</dbReference>
<gene>
    <name evidence="9" type="ORF">SAMN05443668_112139</name>
</gene>
<dbReference type="Pfam" id="PF01578">
    <property type="entry name" value="Cytochrom_C_asm"/>
    <property type="match status" value="1"/>
</dbReference>
<feature type="transmembrane region" description="Helical" evidence="7">
    <location>
        <begin position="152"/>
        <end position="170"/>
    </location>
</feature>
<feature type="transmembrane region" description="Helical" evidence="7">
    <location>
        <begin position="12"/>
        <end position="34"/>
    </location>
</feature>
<dbReference type="InterPro" id="IPR002541">
    <property type="entry name" value="Cyt_c_assembly"/>
</dbReference>
<feature type="transmembrane region" description="Helical" evidence="7">
    <location>
        <begin position="122"/>
        <end position="140"/>
    </location>
</feature>
<reference evidence="9 10" key="1">
    <citation type="submission" date="2016-11" db="EMBL/GenBank/DDBJ databases">
        <authorList>
            <person name="Jaros S."/>
            <person name="Januszkiewicz K."/>
            <person name="Wedrychowicz H."/>
        </authorList>
    </citation>
    <scope>NUCLEOTIDE SEQUENCE [LARGE SCALE GENOMIC DNA]</scope>
    <source>
        <strain evidence="9 10">DSM 46144</strain>
    </source>
</reference>
<feature type="domain" description="Cytochrome c assembly protein" evidence="8">
    <location>
        <begin position="119"/>
        <end position="336"/>
    </location>
</feature>
<keyword evidence="5 7" id="KW-0472">Membrane</keyword>
<feature type="transmembrane region" description="Helical" evidence="7">
    <location>
        <begin position="310"/>
        <end position="332"/>
    </location>
</feature>
<accession>A0A1M7RH38</accession>
<evidence type="ECO:0000256" key="1">
    <source>
        <dbReference type="ARBA" id="ARBA00004141"/>
    </source>
</evidence>
<evidence type="ECO:0000256" key="7">
    <source>
        <dbReference type="SAM" id="Phobius"/>
    </source>
</evidence>
<organism evidence="9 10">
    <name type="scientific">Cryptosporangium aurantiacum</name>
    <dbReference type="NCBI Taxonomy" id="134849"/>
    <lineage>
        <taxon>Bacteria</taxon>
        <taxon>Bacillati</taxon>
        <taxon>Actinomycetota</taxon>
        <taxon>Actinomycetes</taxon>
        <taxon>Cryptosporangiales</taxon>
        <taxon>Cryptosporangiaceae</taxon>
        <taxon>Cryptosporangium</taxon>
    </lineage>
</organism>
<dbReference type="GO" id="GO:0005886">
    <property type="term" value="C:plasma membrane"/>
    <property type="evidence" value="ECO:0007669"/>
    <property type="project" value="TreeGrafter"/>
</dbReference>
<feature type="transmembrane region" description="Helical" evidence="7">
    <location>
        <begin position="87"/>
        <end position="110"/>
    </location>
</feature>
<dbReference type="OrthoDB" id="9814290at2"/>
<evidence type="ECO:0000256" key="3">
    <source>
        <dbReference type="ARBA" id="ARBA00022748"/>
    </source>
</evidence>
<keyword evidence="2 7" id="KW-0812">Transmembrane</keyword>
<comment type="subcellular location">
    <subcellularLocation>
        <location evidence="1">Membrane</location>
        <topology evidence="1">Multi-pass membrane protein</topology>
    </subcellularLocation>
</comment>
<dbReference type="EMBL" id="FRCS01000012">
    <property type="protein sequence ID" value="SHN45603.1"/>
    <property type="molecule type" value="Genomic_DNA"/>
</dbReference>
<protein>
    <submittedName>
        <fullName evidence="9">Cytochrome c-type biogenesis protein CcsB</fullName>
    </submittedName>
</protein>
<feature type="transmembrane region" description="Helical" evidence="7">
    <location>
        <begin position="182"/>
        <end position="210"/>
    </location>
</feature>
<dbReference type="GO" id="GO:0017004">
    <property type="term" value="P:cytochrome complex assembly"/>
    <property type="evidence" value="ECO:0007669"/>
    <property type="project" value="UniProtKB-KW"/>
</dbReference>
<sequence>MTDPQLADLSNTLLVVAIVAYTIAMFGYAVEFAFGRKGVVAARAAAPARAKRVLVGAGGPSEDAPVSPAGPVTPPAEPPRTAGRAAWFGRFGVAAAVIGALAQIGCLAARGFAADRVPWGNMYEFVSVACVVGTVTWLVVSARRPVRYLGMFVMLPVVLLLGLAGTVLYVDAGPLMPALDSYWLWIHVSTASISVGIFLIGGVLSVLYLLREGYDRRIAAGRPAKAPGFPFGVGRHLPAAAGLERMTFRLHAFAFPIWTFAIICGAIWAEAAWSRYWGWDPKETWAFISWVVYAAYLHARATTGWRGPRAAAIAVLGFVTMMINLYVINFAVSGLHSYSGL</sequence>
<evidence type="ECO:0000256" key="2">
    <source>
        <dbReference type="ARBA" id="ARBA00022692"/>
    </source>
</evidence>
<dbReference type="GO" id="GO:0020037">
    <property type="term" value="F:heme binding"/>
    <property type="evidence" value="ECO:0007669"/>
    <property type="project" value="InterPro"/>
</dbReference>
<dbReference type="PANTHER" id="PTHR30071:SF1">
    <property type="entry name" value="CYTOCHROME B_B6 PROTEIN-RELATED"/>
    <property type="match status" value="1"/>
</dbReference>
<evidence type="ECO:0000313" key="9">
    <source>
        <dbReference type="EMBL" id="SHN45603.1"/>
    </source>
</evidence>
<keyword evidence="3" id="KW-0201">Cytochrome c-type biogenesis</keyword>
<evidence type="ECO:0000313" key="10">
    <source>
        <dbReference type="Proteomes" id="UP000184440"/>
    </source>
</evidence>
<feature type="region of interest" description="Disordered" evidence="6">
    <location>
        <begin position="59"/>
        <end position="80"/>
    </location>
</feature>
<dbReference type="RefSeq" id="WP_073262324.1">
    <property type="nucleotide sequence ID" value="NZ_FRCS01000012.1"/>
</dbReference>
<dbReference type="NCBIfam" id="TIGR03144">
    <property type="entry name" value="cytochr_II_ccsB"/>
    <property type="match status" value="1"/>
</dbReference>